<gene>
    <name evidence="1" type="ORF">E8M01_02710</name>
    <name evidence="2" type="ORF">E8M01_21370</name>
    <name evidence="3" type="ORF">E8M01_28615</name>
</gene>
<dbReference type="AlphaFoldDB" id="A0A4D7B4I4"/>
<evidence type="ECO:0000313" key="2">
    <source>
        <dbReference type="EMBL" id="QCI66554.1"/>
    </source>
</evidence>
<organism evidence="3 4">
    <name type="scientific">Phreatobacter stygius</name>
    <dbReference type="NCBI Taxonomy" id="1940610"/>
    <lineage>
        <taxon>Bacteria</taxon>
        <taxon>Pseudomonadati</taxon>
        <taxon>Pseudomonadota</taxon>
        <taxon>Alphaproteobacteria</taxon>
        <taxon>Hyphomicrobiales</taxon>
        <taxon>Phreatobacteraceae</taxon>
        <taxon>Phreatobacter</taxon>
    </lineage>
</organism>
<dbReference type="RefSeq" id="WP_136958698.1">
    <property type="nucleotide sequence ID" value="NZ_CP039690.1"/>
</dbReference>
<protein>
    <submittedName>
        <fullName evidence="3">Helix-turn-helix domain-containing protein</fullName>
    </submittedName>
</protein>
<keyword evidence="4" id="KW-1185">Reference proteome</keyword>
<name>A0A4D7B4I4_9HYPH</name>
<dbReference type="InterPro" id="IPR002514">
    <property type="entry name" value="Transposase_8"/>
</dbReference>
<sequence>MPDKPRTPTRSFPPSFKQAAMSRLEAGETLAAVARGLGISRKVLYGWRALWRAEGASGLCHKRGPKPGLRARRLAAALAAPAKPSPPDQAQALANAQARIGELERIIGRQQAGLDFFQRALQALDADKTPEPSVPGSTRSSKP</sequence>
<dbReference type="Pfam" id="PF01527">
    <property type="entry name" value="HTH_Tnp_1"/>
    <property type="match status" value="1"/>
</dbReference>
<dbReference type="EMBL" id="CP039690">
    <property type="protein sequence ID" value="QCI66554.1"/>
    <property type="molecule type" value="Genomic_DNA"/>
</dbReference>
<dbReference type="KEGG" id="pstg:E8M01_28615"/>
<dbReference type="SUPFAM" id="SSF46689">
    <property type="entry name" value="Homeodomain-like"/>
    <property type="match status" value="1"/>
</dbReference>
<accession>A0A4D7B4I4</accession>
<dbReference type="EMBL" id="CP039690">
    <property type="protein sequence ID" value="QCI63237.1"/>
    <property type="molecule type" value="Genomic_DNA"/>
</dbReference>
<dbReference type="InterPro" id="IPR009057">
    <property type="entry name" value="Homeodomain-like_sf"/>
</dbReference>
<dbReference type="OrthoDB" id="7362268at2"/>
<dbReference type="Gene3D" id="1.10.10.10">
    <property type="entry name" value="Winged helix-like DNA-binding domain superfamily/Winged helix DNA-binding domain"/>
    <property type="match status" value="1"/>
</dbReference>
<evidence type="ECO:0000313" key="1">
    <source>
        <dbReference type="EMBL" id="QCI63237.1"/>
    </source>
</evidence>
<dbReference type="KEGG" id="pstg:E8M01_02710"/>
<reference evidence="3 4" key="1">
    <citation type="submission" date="2019-04" db="EMBL/GenBank/DDBJ databases">
        <title>Phreatobacter aquaticus sp. nov.</title>
        <authorList>
            <person name="Choi A."/>
        </authorList>
    </citation>
    <scope>NUCLEOTIDE SEQUENCE [LARGE SCALE GENOMIC DNA]</scope>
    <source>
        <strain evidence="3 4">KCTC 52518</strain>
    </source>
</reference>
<dbReference type="Proteomes" id="UP000298781">
    <property type="component" value="Chromosome"/>
</dbReference>
<evidence type="ECO:0000313" key="3">
    <source>
        <dbReference type="EMBL" id="QCI67841.1"/>
    </source>
</evidence>
<evidence type="ECO:0000313" key="4">
    <source>
        <dbReference type="Proteomes" id="UP000298781"/>
    </source>
</evidence>
<dbReference type="KEGG" id="pstg:E8M01_21370"/>
<proteinExistence type="predicted"/>
<dbReference type="EMBL" id="CP039690">
    <property type="protein sequence ID" value="QCI67841.1"/>
    <property type="molecule type" value="Genomic_DNA"/>
</dbReference>
<dbReference type="InterPro" id="IPR036388">
    <property type="entry name" value="WH-like_DNA-bd_sf"/>
</dbReference>